<dbReference type="Proteomes" id="UP000029737">
    <property type="component" value="Unassembled WGS sequence"/>
</dbReference>
<evidence type="ECO:0000313" key="1">
    <source>
        <dbReference type="EMBL" id="KGI82905.1"/>
    </source>
</evidence>
<evidence type="ECO:0000313" key="2">
    <source>
        <dbReference type="Proteomes" id="UP000029737"/>
    </source>
</evidence>
<accession>A0ABR4X8S3</accession>
<dbReference type="EMBL" id="JPMV01000009">
    <property type="protein sequence ID" value="KGI82905.1"/>
    <property type="molecule type" value="Genomic_DNA"/>
</dbReference>
<keyword evidence="2" id="KW-1185">Reference proteome</keyword>
<comment type="caution">
    <text evidence="1">The sequence shown here is derived from an EMBL/GenBank/DDBJ whole genome shotgun (WGS) entry which is preliminary data.</text>
</comment>
<name>A0ABR4X8S3_9ACTN</name>
<organism evidence="1 2">
    <name type="scientific">Actinopolyspora erythraea</name>
    <dbReference type="NCBI Taxonomy" id="414996"/>
    <lineage>
        <taxon>Bacteria</taxon>
        <taxon>Bacillati</taxon>
        <taxon>Actinomycetota</taxon>
        <taxon>Actinomycetes</taxon>
        <taxon>Actinopolysporales</taxon>
        <taxon>Actinopolysporaceae</taxon>
        <taxon>Actinopolyspora</taxon>
    </lineage>
</organism>
<reference evidence="1 2" key="1">
    <citation type="journal article" date="2014" name="PLoS ONE">
        <title>Identification and Characterization of a New Erythromycin Biosynthetic Gene Cluster in Actinopolyspora erythraea YIM90600, a Novel Erythronolide-Producing Halophilic Actinomycete Isolated from Salt Field.</title>
        <authorList>
            <person name="Chen D."/>
            <person name="Feng J."/>
            <person name="Huang L."/>
            <person name="Zhang Q."/>
            <person name="Wu J."/>
            <person name="Zhu X."/>
            <person name="Duan Y."/>
            <person name="Xu Z."/>
        </authorList>
    </citation>
    <scope>NUCLEOTIDE SEQUENCE [LARGE SCALE GENOMIC DNA]</scope>
    <source>
        <strain evidence="1 2">YIM90600</strain>
    </source>
</reference>
<protein>
    <submittedName>
        <fullName evidence="1">Uncharacterized protein</fullName>
    </submittedName>
</protein>
<proteinExistence type="predicted"/>
<gene>
    <name evidence="1" type="ORF">IL38_03335</name>
</gene>
<sequence>MLIDAQVQRDIQRRSVFDRFRFGVLGLFRCYFGSDLRMSGTAECPVVLAPRHVPASLFFRYSRRSAPRVFQALTPEKSSGSTMTVITNSALVE</sequence>